<protein>
    <submittedName>
        <fullName evidence="2">Uncharacterized protein</fullName>
    </submittedName>
</protein>
<proteinExistence type="predicted"/>
<keyword evidence="3" id="KW-1185">Reference proteome</keyword>
<dbReference type="AlphaFoldDB" id="A0AAV1JVD8"/>
<name>A0AAV1JVD8_9NEOP</name>
<accession>A0AAV1JVD8</accession>
<evidence type="ECO:0000256" key="1">
    <source>
        <dbReference type="SAM" id="MobiDB-lite"/>
    </source>
</evidence>
<feature type="compositionally biased region" description="Low complexity" evidence="1">
    <location>
        <begin position="263"/>
        <end position="279"/>
    </location>
</feature>
<evidence type="ECO:0000313" key="3">
    <source>
        <dbReference type="Proteomes" id="UP001497472"/>
    </source>
</evidence>
<feature type="region of interest" description="Disordered" evidence="1">
    <location>
        <begin position="263"/>
        <end position="282"/>
    </location>
</feature>
<sequence>MQVPRNKVAHAWALRTADRWVEQQLLAAGAARVRAAAALLLVALVPSQHFRAGYSRSRPHPHHPAKLPDTAHHTLHQVYTMLLSKLKAARKYTDIAVHGAVKLTAYFGVMSYCVVSRVEKLMFGQYFMDLWDLYHPGISEPSVAVHPNKQALITFWHTVSVDCPENVQLIVSNPRVIKHIAFNYILADHEDSDVVAYNRAMLPPYYALLRLCCRRSASFARTLAQHQNVHWAFRNIAPHSHLYPAAADELLRLARILAARGGAASSSSSSSNSNATNGSEIDEREAAAFRRSTLAAYLQGLNGRTSWTTLISAFCTLVENGDDRLYVVYNGGLQMTFEALHSLHAVYVEGGAGGTSVGEGVRGELTAALRWARALCRTLRTRREPKEARALLLACKDWPECARRLLTLLNLHQRSALLPRAALGVLRELVMIGGGAALGALVPLAAEAHAAARTPARPRTRNRSHTHAPPPLYRPYHKFIDTCCRVARNQRCMSEQLVLLSALCALEAVPLRFNYFAAFWRDIANTPADAKLEEMLLECSVLSEYIDAVLLDERESLEDPIIYEFVQHYYPKVCQISGAASGSGSGSGSLTSGSGAIEAIAEEVTSGGTRGVLGRVRALVILSAGSLPPAAVTALQRALTALHQRPPTTAEDDQAEIEASTETIAEVSRCQSPEGSEAEETLEDLPPDSDDSPEEEPPAPPRPDCTVQLSDAIQALAARVRHLLPE</sequence>
<dbReference type="Proteomes" id="UP001497472">
    <property type="component" value="Unassembled WGS sequence"/>
</dbReference>
<gene>
    <name evidence="2" type="ORF">LNINA_LOCUS11336</name>
</gene>
<comment type="caution">
    <text evidence="2">The sequence shown here is derived from an EMBL/GenBank/DDBJ whole genome shotgun (WGS) entry which is preliminary data.</text>
</comment>
<feature type="region of interest" description="Disordered" evidence="1">
    <location>
        <begin position="667"/>
        <end position="706"/>
    </location>
</feature>
<dbReference type="EMBL" id="CAVLEF010000140">
    <property type="protein sequence ID" value="CAK1552279.1"/>
    <property type="molecule type" value="Genomic_DNA"/>
</dbReference>
<reference evidence="2 3" key="1">
    <citation type="submission" date="2023-11" db="EMBL/GenBank/DDBJ databases">
        <authorList>
            <person name="Okamura Y."/>
        </authorList>
    </citation>
    <scope>NUCLEOTIDE SEQUENCE [LARGE SCALE GENOMIC DNA]</scope>
</reference>
<evidence type="ECO:0000313" key="2">
    <source>
        <dbReference type="EMBL" id="CAK1552279.1"/>
    </source>
</evidence>
<organism evidence="2 3">
    <name type="scientific">Leptosia nina</name>
    <dbReference type="NCBI Taxonomy" id="320188"/>
    <lineage>
        <taxon>Eukaryota</taxon>
        <taxon>Metazoa</taxon>
        <taxon>Ecdysozoa</taxon>
        <taxon>Arthropoda</taxon>
        <taxon>Hexapoda</taxon>
        <taxon>Insecta</taxon>
        <taxon>Pterygota</taxon>
        <taxon>Neoptera</taxon>
        <taxon>Endopterygota</taxon>
        <taxon>Lepidoptera</taxon>
        <taxon>Glossata</taxon>
        <taxon>Ditrysia</taxon>
        <taxon>Papilionoidea</taxon>
        <taxon>Pieridae</taxon>
        <taxon>Pierinae</taxon>
        <taxon>Leptosia</taxon>
    </lineage>
</organism>
<feature type="compositionally biased region" description="Acidic residues" evidence="1">
    <location>
        <begin position="676"/>
        <end position="697"/>
    </location>
</feature>